<dbReference type="Gene3D" id="1.10.510.10">
    <property type="entry name" value="Transferase(Phosphotransferase) domain 1"/>
    <property type="match status" value="1"/>
</dbReference>
<dbReference type="EMBL" id="PQFF01000109">
    <property type="protein sequence ID" value="RHZ81897.1"/>
    <property type="molecule type" value="Genomic_DNA"/>
</dbReference>
<dbReference type="STRING" id="1348612.A0A397J3C9"/>
<dbReference type="InterPro" id="IPR011009">
    <property type="entry name" value="Kinase-like_dom_sf"/>
</dbReference>
<proteinExistence type="predicted"/>
<reference evidence="5 6" key="1">
    <citation type="submission" date="2018-08" db="EMBL/GenBank/DDBJ databases">
        <title>Genome and evolution of the arbuscular mycorrhizal fungus Diversispora epigaea (formerly Glomus versiforme) and its bacterial endosymbionts.</title>
        <authorList>
            <person name="Sun X."/>
            <person name="Fei Z."/>
            <person name="Harrison M."/>
        </authorList>
    </citation>
    <scope>NUCLEOTIDE SEQUENCE [LARGE SCALE GENOMIC DNA]</scope>
    <source>
        <strain evidence="5 6">IT104</strain>
    </source>
</reference>
<accession>A0A397J3C9</accession>
<dbReference type="Pfam" id="PF00069">
    <property type="entry name" value="Pkinase"/>
    <property type="match status" value="1"/>
</dbReference>
<dbReference type="InterPro" id="IPR045379">
    <property type="entry name" value="Crinkler_N"/>
</dbReference>
<sequence>MSDNITLFCLVEGVSNLEAFEVEIEKNKSVSFLKEKIKEKLHPEFENVATQKIVLWKVNVPSDDDTMEVNIVLSDVQYKSKLSNPTKIIIDTFTEKFTRGFIHIIIERPSKIYDVRQEILQLRSALFNAETGNTKKSSSVYRYVQKNGIINLWKIENDISLKRVDKRTYAQFPTPPDIIQRLRLQDELLILGDNGNRKEDQVYADLIIGFQRFYQQLKSNPPDLSKGLGWKVKNDLTDGSKLLEGKGQLVKYARIYLKADVPLSKLFLGCLTNGNLWLLVRASFVDDVVKDEMMFEESDLYEWSANTASLIAGLINQYYMQCMLKASGEKREFPNNDDSIKKMHMLQESRTDAKFSPEKLLASFIKEGFRIRLNSGNFINVQIISHLGTGRDSIVFLVQICDYGITEAVLKIEVRQDSGFSQVYQEISVLRALDDLSCVPKILFEGHTMGGSWAIITDFVGQPLETLISDNGSIDDHTLFQILPDLLLCLEKIHGRGYAHGDVAIQNVIRRNERFYLIDYGFATMLQLQSDPLQTLIQDYIELCQIIGIAKFGEKMSLFELTNRLDGKLKQFVASVKDANGWEIDDEKKWLEKFNVASDKKEESHVLKGLIEEFTTDPSEVFEDLPLDGNKDDFLYLYNRITKSEVHSEIANQEVALLGRCFHNVSSTTLRNLIMNTWLRSKLIKSSEIGFPAIYQNPLSERKRKEREKFTCFFVIIGRVDKTSANLFHDSRFKIECR</sequence>
<dbReference type="GO" id="GO:0043657">
    <property type="term" value="C:host cell"/>
    <property type="evidence" value="ECO:0007669"/>
    <property type="project" value="UniProtKB-SubCell"/>
</dbReference>
<evidence type="ECO:0000256" key="3">
    <source>
        <dbReference type="ARBA" id="ARBA00022525"/>
    </source>
</evidence>
<comment type="subcellular location">
    <subcellularLocation>
        <location evidence="1">Host cell</location>
    </subcellularLocation>
    <subcellularLocation>
        <location evidence="2">Secreted</location>
    </subcellularLocation>
</comment>
<dbReference type="SMART" id="SM00220">
    <property type="entry name" value="S_TKc"/>
    <property type="match status" value="1"/>
</dbReference>
<evidence type="ECO:0000256" key="2">
    <source>
        <dbReference type="ARBA" id="ARBA00004613"/>
    </source>
</evidence>
<dbReference type="GO" id="GO:0005524">
    <property type="term" value="F:ATP binding"/>
    <property type="evidence" value="ECO:0007669"/>
    <property type="project" value="InterPro"/>
</dbReference>
<dbReference type="InterPro" id="IPR000719">
    <property type="entry name" value="Prot_kinase_dom"/>
</dbReference>
<evidence type="ECO:0000313" key="6">
    <source>
        <dbReference type="Proteomes" id="UP000266861"/>
    </source>
</evidence>
<name>A0A397J3C9_9GLOM</name>
<evidence type="ECO:0000256" key="1">
    <source>
        <dbReference type="ARBA" id="ARBA00004340"/>
    </source>
</evidence>
<dbReference type="GO" id="GO:0005576">
    <property type="term" value="C:extracellular region"/>
    <property type="evidence" value="ECO:0007669"/>
    <property type="project" value="UniProtKB-SubCell"/>
</dbReference>
<dbReference type="OrthoDB" id="2329553at2759"/>
<dbReference type="AlphaFoldDB" id="A0A397J3C9"/>
<evidence type="ECO:0000313" key="5">
    <source>
        <dbReference type="EMBL" id="RHZ81897.1"/>
    </source>
</evidence>
<dbReference type="Pfam" id="PF20147">
    <property type="entry name" value="Crinkler"/>
    <property type="match status" value="1"/>
</dbReference>
<dbReference type="PROSITE" id="PS50011">
    <property type="entry name" value="PROTEIN_KINASE_DOM"/>
    <property type="match status" value="1"/>
</dbReference>
<evidence type="ECO:0000259" key="4">
    <source>
        <dbReference type="PROSITE" id="PS50011"/>
    </source>
</evidence>
<gene>
    <name evidence="5" type="ORF">Glove_117g498</name>
</gene>
<dbReference type="SUPFAM" id="SSF56112">
    <property type="entry name" value="Protein kinase-like (PK-like)"/>
    <property type="match status" value="1"/>
</dbReference>
<dbReference type="GO" id="GO:0004672">
    <property type="term" value="F:protein kinase activity"/>
    <property type="evidence" value="ECO:0007669"/>
    <property type="project" value="InterPro"/>
</dbReference>
<organism evidence="5 6">
    <name type="scientific">Diversispora epigaea</name>
    <dbReference type="NCBI Taxonomy" id="1348612"/>
    <lineage>
        <taxon>Eukaryota</taxon>
        <taxon>Fungi</taxon>
        <taxon>Fungi incertae sedis</taxon>
        <taxon>Mucoromycota</taxon>
        <taxon>Glomeromycotina</taxon>
        <taxon>Glomeromycetes</taxon>
        <taxon>Diversisporales</taxon>
        <taxon>Diversisporaceae</taxon>
        <taxon>Diversispora</taxon>
    </lineage>
</organism>
<keyword evidence="6" id="KW-1185">Reference proteome</keyword>
<protein>
    <recommendedName>
        <fullName evidence="4">Protein kinase domain-containing protein</fullName>
    </recommendedName>
</protein>
<comment type="caution">
    <text evidence="5">The sequence shown here is derived from an EMBL/GenBank/DDBJ whole genome shotgun (WGS) entry which is preliminary data.</text>
</comment>
<feature type="domain" description="Protein kinase" evidence="4">
    <location>
        <begin position="381"/>
        <end position="679"/>
    </location>
</feature>
<dbReference type="Proteomes" id="UP000266861">
    <property type="component" value="Unassembled WGS sequence"/>
</dbReference>
<keyword evidence="3" id="KW-0964">Secreted</keyword>